<proteinExistence type="predicted"/>
<evidence type="ECO:0000313" key="4">
    <source>
        <dbReference type="Proteomes" id="UP001162031"/>
    </source>
</evidence>
<sequence length="342" mass="38506">MWSVQFLRFACAVDYQRLRNRTSRLSSGRTGDALTLLSINNRPPDDVARLCTQTPPPTHFHVTFQVESSKGLWRYCGRLPGTRFDSHARAPLLTARWMGTGAKNRSQKPVAAAAAASTVDGPLGGTDGCCTESNTPRMVDMEWDSYVHCKPRGVGLQPMVRVRRNDRTPLNTPYTPQLMKLHLKRHEAYDERDGCSDRPGKQLVTTVKSKLKLVLQPVYTIHALVHRVVNIVVPRFILQTALIAKMRPWIVWYFTAVICVPFVMMLCPLLIAVSVCTSPIWLAGIAVLLARLLIRKHRPVEDRSGHESEEEEREQGGASPHHPNSVYRRAHLTNNCNQRGYG</sequence>
<evidence type="ECO:0000313" key="3">
    <source>
        <dbReference type="EMBL" id="CAI5712684.1"/>
    </source>
</evidence>
<name>A0AAV0T1K7_HYABA</name>
<evidence type="ECO:0000256" key="1">
    <source>
        <dbReference type="SAM" id="MobiDB-lite"/>
    </source>
</evidence>
<protein>
    <recommendedName>
        <fullName evidence="5">RxLR effector candidate protein</fullName>
    </recommendedName>
</protein>
<evidence type="ECO:0000256" key="2">
    <source>
        <dbReference type="SAM" id="Phobius"/>
    </source>
</evidence>
<feature type="transmembrane region" description="Helical" evidence="2">
    <location>
        <begin position="250"/>
        <end position="272"/>
    </location>
</feature>
<gene>
    <name evidence="3" type="ORF">HBR001_LOCUS894</name>
</gene>
<keyword evidence="4" id="KW-1185">Reference proteome</keyword>
<evidence type="ECO:0008006" key="5">
    <source>
        <dbReference type="Google" id="ProtNLM"/>
    </source>
</evidence>
<accession>A0AAV0T1K7</accession>
<reference evidence="3" key="1">
    <citation type="submission" date="2022-12" db="EMBL/GenBank/DDBJ databases">
        <authorList>
            <person name="Webb A."/>
        </authorList>
    </citation>
    <scope>NUCLEOTIDE SEQUENCE</scope>
    <source>
        <strain evidence="3">Hp1</strain>
    </source>
</reference>
<keyword evidence="2" id="KW-1133">Transmembrane helix</keyword>
<feature type="region of interest" description="Disordered" evidence="1">
    <location>
        <begin position="301"/>
        <end position="342"/>
    </location>
</feature>
<dbReference type="EMBL" id="CANTFL010000086">
    <property type="protein sequence ID" value="CAI5712684.1"/>
    <property type="molecule type" value="Genomic_DNA"/>
</dbReference>
<dbReference type="AlphaFoldDB" id="A0AAV0T1K7"/>
<feature type="compositionally biased region" description="Polar residues" evidence="1">
    <location>
        <begin position="332"/>
        <end position="342"/>
    </location>
</feature>
<comment type="caution">
    <text evidence="3">The sequence shown here is derived from an EMBL/GenBank/DDBJ whole genome shotgun (WGS) entry which is preliminary data.</text>
</comment>
<keyword evidence="2" id="KW-0472">Membrane</keyword>
<dbReference type="Proteomes" id="UP001162031">
    <property type="component" value="Unassembled WGS sequence"/>
</dbReference>
<feature type="transmembrane region" description="Helical" evidence="2">
    <location>
        <begin position="278"/>
        <end position="294"/>
    </location>
</feature>
<organism evidence="3 4">
    <name type="scientific">Hyaloperonospora brassicae</name>
    <name type="common">Brassica downy mildew</name>
    <name type="synonym">Peronospora brassicae</name>
    <dbReference type="NCBI Taxonomy" id="162125"/>
    <lineage>
        <taxon>Eukaryota</taxon>
        <taxon>Sar</taxon>
        <taxon>Stramenopiles</taxon>
        <taxon>Oomycota</taxon>
        <taxon>Peronosporomycetes</taxon>
        <taxon>Peronosporales</taxon>
        <taxon>Peronosporaceae</taxon>
        <taxon>Hyaloperonospora</taxon>
    </lineage>
</organism>
<keyword evidence="2" id="KW-0812">Transmembrane</keyword>